<dbReference type="CDD" id="cd00761">
    <property type="entry name" value="Glyco_tranf_GTA_type"/>
    <property type="match status" value="1"/>
</dbReference>
<comment type="caution">
    <text evidence="2">The sequence shown here is derived from an EMBL/GenBank/DDBJ whole genome shotgun (WGS) entry which is preliminary data.</text>
</comment>
<accession>A0A4Y9FUY7</accession>
<dbReference type="OrthoDB" id="2676521at2"/>
<gene>
    <name evidence="2" type="ORF">E4U02_12510</name>
</gene>
<proteinExistence type="predicted"/>
<dbReference type="PANTHER" id="PTHR22916:SF3">
    <property type="entry name" value="UDP-GLCNAC:BETAGAL BETA-1,3-N-ACETYLGLUCOSAMINYLTRANSFERASE-LIKE PROTEIN 1"/>
    <property type="match status" value="1"/>
</dbReference>
<organism evidence="2 3">
    <name type="scientific">Microbacterium paludicola</name>
    <dbReference type="NCBI Taxonomy" id="300019"/>
    <lineage>
        <taxon>Bacteria</taxon>
        <taxon>Bacillati</taxon>
        <taxon>Actinomycetota</taxon>
        <taxon>Actinomycetes</taxon>
        <taxon>Micrococcales</taxon>
        <taxon>Microbacteriaceae</taxon>
        <taxon>Microbacterium</taxon>
    </lineage>
</organism>
<dbReference type="EMBL" id="SPQB01000037">
    <property type="protein sequence ID" value="TFU32038.1"/>
    <property type="molecule type" value="Genomic_DNA"/>
</dbReference>
<dbReference type="Gene3D" id="3.90.550.10">
    <property type="entry name" value="Spore Coat Polysaccharide Biosynthesis Protein SpsA, Chain A"/>
    <property type="match status" value="1"/>
</dbReference>
<keyword evidence="3" id="KW-1185">Reference proteome</keyword>
<evidence type="ECO:0000259" key="1">
    <source>
        <dbReference type="Pfam" id="PF00535"/>
    </source>
</evidence>
<dbReference type="Proteomes" id="UP000298358">
    <property type="component" value="Unassembled WGS sequence"/>
</dbReference>
<evidence type="ECO:0000313" key="2">
    <source>
        <dbReference type="EMBL" id="TFU32038.1"/>
    </source>
</evidence>
<name>A0A4Y9FUY7_9MICO</name>
<dbReference type="PANTHER" id="PTHR22916">
    <property type="entry name" value="GLYCOSYLTRANSFERASE"/>
    <property type="match status" value="1"/>
</dbReference>
<keyword evidence="2" id="KW-0808">Transferase</keyword>
<evidence type="ECO:0000313" key="3">
    <source>
        <dbReference type="Proteomes" id="UP000298358"/>
    </source>
</evidence>
<dbReference type="AlphaFoldDB" id="A0A4Y9FUY7"/>
<feature type="domain" description="Glycosyltransferase 2-like" evidence="1">
    <location>
        <begin position="32"/>
        <end position="190"/>
    </location>
</feature>
<dbReference type="Pfam" id="PF00535">
    <property type="entry name" value="Glycos_transf_2"/>
    <property type="match status" value="1"/>
</dbReference>
<reference evidence="2 3" key="1">
    <citation type="submission" date="2019-03" db="EMBL/GenBank/DDBJ databases">
        <title>Diversity of the mouse oral microbiome.</title>
        <authorList>
            <person name="Joseph S."/>
            <person name="Aduse-Opoku J."/>
            <person name="Curtis M."/>
            <person name="Wade W."/>
            <person name="Hashim A."/>
        </authorList>
    </citation>
    <scope>NUCLEOTIDE SEQUENCE [LARGE SCALE GENOMIC DNA]</scope>
    <source>
        <strain evidence="2 3">P1012</strain>
    </source>
</reference>
<dbReference type="SUPFAM" id="SSF53448">
    <property type="entry name" value="Nucleotide-diphospho-sugar transferases"/>
    <property type="match status" value="1"/>
</dbReference>
<dbReference type="GO" id="GO:0016758">
    <property type="term" value="F:hexosyltransferase activity"/>
    <property type="evidence" value="ECO:0007669"/>
    <property type="project" value="UniProtKB-ARBA"/>
</dbReference>
<dbReference type="InterPro" id="IPR029044">
    <property type="entry name" value="Nucleotide-diphossugar_trans"/>
</dbReference>
<dbReference type="InterPro" id="IPR001173">
    <property type="entry name" value="Glyco_trans_2-like"/>
</dbReference>
<sequence>MRGRPGAVAYPCRDVPGDCEMTPPESDSPLLTVVIPTHDVRPWLAQTMDSVLRQDVPAMEVVVVDDRSTDGTRELVAAYAQRDPRVRLVIAGSAGGGSARNRGAAEAKGRYLIFCDGDDLVPDGAYRTLVASLERSGSDMAVGDYLKFRAVHTWRPTDAMPAFDRPAQGIALTDAPTLLFSRPCWNRAFRRSFWDSTGIRFPDVPRSNDIVPMVTAYLAADRIDVVPDVVYVYRERPGAGSMSAGAGSARSLLSYLGQETECARALVDADEVGVLRAYSLLVWDRDGYVAVARYVGSRGRDAADDAEVVAALRRLRALIGDPDVGEGADRVDPLRGLVMRLAAQGDLDAAGVVARLLEPSGEVVDDDETIHEWLLLLERLADSELLGPQERDVLTERLARQLSAPHGVEAAGRWRKLVRAAHRVLGPRALMFSPEALASAAGDAERARRRGELDARAEQVRGGSVLVLAGTVSAEEPRGLPVLLDGLREGATGVPVIAAAEVTWRDAGAGRIGWTARFPAASLPMHRPLRPAISDPQTGDVLAVGGPVQPPAYAAADRFLYDRIDGVLVVRRRRHALPRALRRAMIIGLSRLHPR</sequence>
<protein>
    <submittedName>
        <fullName evidence="2">Glycosyltransferase family 2 protein</fullName>
    </submittedName>
</protein>